<keyword evidence="1" id="KW-0812">Transmembrane</keyword>
<dbReference type="EMBL" id="BOQE01000001">
    <property type="protein sequence ID" value="GIM45908.1"/>
    <property type="molecule type" value="Genomic_DNA"/>
</dbReference>
<feature type="transmembrane region" description="Helical" evidence="1">
    <location>
        <begin position="12"/>
        <end position="34"/>
    </location>
</feature>
<dbReference type="Proteomes" id="UP001057291">
    <property type="component" value="Unassembled WGS sequence"/>
</dbReference>
<feature type="transmembrane region" description="Helical" evidence="1">
    <location>
        <begin position="102"/>
        <end position="120"/>
    </location>
</feature>
<feature type="transmembrane region" description="Helical" evidence="1">
    <location>
        <begin position="235"/>
        <end position="268"/>
    </location>
</feature>
<feature type="transmembrane region" description="Helical" evidence="1">
    <location>
        <begin position="151"/>
        <end position="173"/>
    </location>
</feature>
<feature type="transmembrane region" description="Helical" evidence="1">
    <location>
        <begin position="46"/>
        <end position="64"/>
    </location>
</feature>
<keyword evidence="3" id="KW-1185">Reference proteome</keyword>
<evidence type="ECO:0000313" key="2">
    <source>
        <dbReference type="EMBL" id="GIM45908.1"/>
    </source>
</evidence>
<sequence>MLILRSLKGIFLLVRFVPVLSWSLSAILLSLGFAIHDLHGVSSVDWLLFFILVACCILLQGLIAHSFHEITGWRSGTYIHSSGIPSGENIGTKQGMVSKERLFYVGSLGIVAIFLLGWYLNRVTSSYIWLFIIVGVWAAMSYTCSPMRFAFYPLLGEWLAAFPAMVASSLGAYCVLTGGYSVTVFCAGILHGLLCTSWLMQHHITDLSADLQESPPKNTTVAYVYKRFGLEQVRYVPAVYFLITAFVALLMVYCISSVFTVSILTALLGFHAAWNTNPRDVASVTFNQIKMIALTVLHTVFLFGMESMGFG</sequence>
<dbReference type="AlphaFoldDB" id="A0AAV4LDR3"/>
<dbReference type="RefSeq" id="WP_282199068.1">
    <property type="nucleotide sequence ID" value="NZ_BOQE01000001.1"/>
</dbReference>
<feature type="transmembrane region" description="Helical" evidence="1">
    <location>
        <begin position="179"/>
        <end position="200"/>
    </location>
</feature>
<protein>
    <submittedName>
        <fullName evidence="2">1,4-dihydroxy-2-naphthoate octaprenyltransferase</fullName>
    </submittedName>
</protein>
<organism evidence="2 3">
    <name type="scientific">Collibacillus ludicampi</name>
    <dbReference type="NCBI Taxonomy" id="2771369"/>
    <lineage>
        <taxon>Bacteria</taxon>
        <taxon>Bacillati</taxon>
        <taxon>Bacillota</taxon>
        <taxon>Bacilli</taxon>
        <taxon>Bacillales</taxon>
        <taxon>Alicyclobacillaceae</taxon>
        <taxon>Collibacillus</taxon>
    </lineage>
</organism>
<evidence type="ECO:0000256" key="1">
    <source>
        <dbReference type="SAM" id="Phobius"/>
    </source>
</evidence>
<keyword evidence="1" id="KW-1133">Transmembrane helix</keyword>
<keyword evidence="1" id="KW-0472">Membrane</keyword>
<accession>A0AAV4LDR3</accession>
<feature type="transmembrane region" description="Helical" evidence="1">
    <location>
        <begin position="288"/>
        <end position="305"/>
    </location>
</feature>
<reference evidence="2" key="1">
    <citation type="journal article" date="2023" name="Int. J. Syst. Evol. Microbiol.">
        <title>Collibacillus ludicampi gen. nov., sp. nov., a new soil bacterium of the family Alicyclobacillaceae.</title>
        <authorList>
            <person name="Jojima T."/>
            <person name="Ioku Y."/>
            <person name="Fukuta Y."/>
            <person name="Shirasaka N."/>
            <person name="Matsumura Y."/>
            <person name="Mori M."/>
        </authorList>
    </citation>
    <scope>NUCLEOTIDE SEQUENCE</scope>
    <source>
        <strain evidence="2">TP075</strain>
    </source>
</reference>
<evidence type="ECO:0000313" key="3">
    <source>
        <dbReference type="Proteomes" id="UP001057291"/>
    </source>
</evidence>
<feature type="transmembrane region" description="Helical" evidence="1">
    <location>
        <begin position="126"/>
        <end position="144"/>
    </location>
</feature>
<comment type="caution">
    <text evidence="2">The sequence shown here is derived from an EMBL/GenBank/DDBJ whole genome shotgun (WGS) entry which is preliminary data.</text>
</comment>
<proteinExistence type="predicted"/>
<gene>
    <name evidence="2" type="primary">menA_2</name>
    <name evidence="2" type="ORF">DNHGIG_14570</name>
</gene>
<name>A0AAV4LDR3_9BACL</name>